<keyword evidence="2" id="KW-1185">Reference proteome</keyword>
<dbReference type="Gene3D" id="1.20.120.450">
    <property type="entry name" value="dinb family like domain"/>
    <property type="match status" value="1"/>
</dbReference>
<dbReference type="SUPFAM" id="SSF109854">
    <property type="entry name" value="DinB/YfiT-like putative metalloenzymes"/>
    <property type="match status" value="1"/>
</dbReference>
<gene>
    <name evidence="1" type="ORF">KK083_00655</name>
</gene>
<dbReference type="InterPro" id="IPR034660">
    <property type="entry name" value="DinB/YfiT-like"/>
</dbReference>
<reference evidence="1 2" key="1">
    <citation type="submission" date="2021-05" db="EMBL/GenBank/DDBJ databases">
        <title>A Polyphasic approach of four new species of the genus Ohtaekwangia: Ohtaekwangia histidinii sp. nov., Ohtaekwangia cretensis sp. nov., Ohtaekwangia indiensis sp. nov., Ohtaekwangia reichenbachii sp. nov. from diverse environment.</title>
        <authorList>
            <person name="Octaviana S."/>
        </authorList>
    </citation>
    <scope>NUCLEOTIDE SEQUENCE [LARGE SCALE GENOMIC DNA]</scope>
    <source>
        <strain evidence="1 2">PWU4</strain>
    </source>
</reference>
<dbReference type="EMBL" id="JAHESF010000001">
    <property type="protein sequence ID" value="MBT1695363.1"/>
    <property type="molecule type" value="Genomic_DNA"/>
</dbReference>
<dbReference type="RefSeq" id="WP_254158948.1">
    <property type="nucleotide sequence ID" value="NZ_JAHESF010000001.1"/>
</dbReference>
<name>A0AAP2GL15_9BACT</name>
<proteinExistence type="predicted"/>
<dbReference type="InterPro" id="IPR011466">
    <property type="entry name" value="DUF1572"/>
</dbReference>
<protein>
    <submittedName>
        <fullName evidence="1">DUF1572 family protein</fullName>
    </submittedName>
</protein>
<accession>A0AAP2GL15</accession>
<evidence type="ECO:0000313" key="1">
    <source>
        <dbReference type="EMBL" id="MBT1695363.1"/>
    </source>
</evidence>
<evidence type="ECO:0000313" key="2">
    <source>
        <dbReference type="Proteomes" id="UP001319200"/>
    </source>
</evidence>
<dbReference type="Pfam" id="PF07609">
    <property type="entry name" value="DUF1572"/>
    <property type="match status" value="1"/>
</dbReference>
<comment type="caution">
    <text evidence="1">The sequence shown here is derived from an EMBL/GenBank/DDBJ whole genome shotgun (WGS) entry which is preliminary data.</text>
</comment>
<organism evidence="1 2">
    <name type="scientific">Chryseosolibacter histidini</name>
    <dbReference type="NCBI Taxonomy" id="2782349"/>
    <lineage>
        <taxon>Bacteria</taxon>
        <taxon>Pseudomonadati</taxon>
        <taxon>Bacteroidota</taxon>
        <taxon>Cytophagia</taxon>
        <taxon>Cytophagales</taxon>
        <taxon>Chryseotaleaceae</taxon>
        <taxon>Chryseosolibacter</taxon>
    </lineage>
</organism>
<dbReference type="AlphaFoldDB" id="A0AAP2GL15"/>
<dbReference type="Proteomes" id="UP001319200">
    <property type="component" value="Unassembled WGS sequence"/>
</dbReference>
<sequence>MMNRTLAEFYERDIRKLIEEINLFKNEEDLWRTVGSVKNSSGNLALHIVGGLNYLIGATLAKTGYVRNRDQEFTVKGVPRKELVEKLEALIPMITQTLNALTPEDMEAEYPIFFDKPKTSHSYVLVQLLAHLNYHLGQVNYLRRSLDQGPGLM</sequence>